<comment type="similarity">
    <text evidence="2">Belongs to the TFB1 family.</text>
</comment>
<keyword evidence="14" id="KW-1185">Reference proteome</keyword>
<dbReference type="FunFam" id="2.30.29.30:FF:000115">
    <property type="entry name" value="General transcription factor IIH subunit 1"/>
    <property type="match status" value="1"/>
</dbReference>
<organism evidence="13 14">
    <name type="scientific">Batillaria attramentaria</name>
    <dbReference type="NCBI Taxonomy" id="370345"/>
    <lineage>
        <taxon>Eukaryota</taxon>
        <taxon>Metazoa</taxon>
        <taxon>Spiralia</taxon>
        <taxon>Lophotrochozoa</taxon>
        <taxon>Mollusca</taxon>
        <taxon>Gastropoda</taxon>
        <taxon>Caenogastropoda</taxon>
        <taxon>Sorbeoconcha</taxon>
        <taxon>Cerithioidea</taxon>
        <taxon>Batillariidae</taxon>
        <taxon>Batillaria</taxon>
    </lineage>
</organism>
<dbReference type="Gene3D" id="1.10.3970.10">
    <property type="entry name" value="BSD domain"/>
    <property type="match status" value="1"/>
</dbReference>
<keyword evidence="8" id="KW-0539">Nucleus</keyword>
<evidence type="ECO:0000259" key="12">
    <source>
        <dbReference type="PROSITE" id="PS50858"/>
    </source>
</evidence>
<dbReference type="Gene3D" id="2.30.29.30">
    <property type="entry name" value="Pleckstrin-homology domain (PH domain)/Phosphotyrosine-binding domain (PTB)"/>
    <property type="match status" value="1"/>
</dbReference>
<keyword evidence="4" id="KW-0227">DNA damage</keyword>
<dbReference type="SUPFAM" id="SSF140383">
    <property type="entry name" value="BSD domain-like"/>
    <property type="match status" value="2"/>
</dbReference>
<feature type="region of interest" description="Disordered" evidence="11">
    <location>
        <begin position="320"/>
        <end position="351"/>
    </location>
</feature>
<dbReference type="PANTHER" id="PTHR12856">
    <property type="entry name" value="TRANSCRIPTION INITIATION FACTOR IIH-RELATED"/>
    <property type="match status" value="1"/>
</dbReference>
<keyword evidence="3" id="KW-0677">Repeat</keyword>
<keyword evidence="5" id="KW-0805">Transcription regulation</keyword>
<evidence type="ECO:0000256" key="2">
    <source>
        <dbReference type="ARBA" id="ARBA00009448"/>
    </source>
</evidence>
<dbReference type="InterPro" id="IPR011993">
    <property type="entry name" value="PH-like_dom_sf"/>
</dbReference>
<keyword evidence="6" id="KW-0804">Transcription</keyword>
<feature type="domain" description="BSD" evidence="12">
    <location>
        <begin position="181"/>
        <end position="233"/>
    </location>
</feature>
<feature type="domain" description="BSD" evidence="12">
    <location>
        <begin position="102"/>
        <end position="149"/>
    </location>
</feature>
<evidence type="ECO:0000256" key="7">
    <source>
        <dbReference type="ARBA" id="ARBA00023204"/>
    </source>
</evidence>
<dbReference type="Pfam" id="PF03909">
    <property type="entry name" value="BSD"/>
    <property type="match status" value="1"/>
</dbReference>
<dbReference type="InterPro" id="IPR027079">
    <property type="entry name" value="Tfb1/GTF2H1"/>
</dbReference>
<evidence type="ECO:0000256" key="8">
    <source>
        <dbReference type="ARBA" id="ARBA00023242"/>
    </source>
</evidence>
<name>A0ABD0JZI8_9CAEN</name>
<comment type="caution">
    <text evidence="13">The sequence shown here is derived from an EMBL/GenBank/DDBJ whole genome shotgun (WGS) entry which is preliminary data.</text>
</comment>
<evidence type="ECO:0000256" key="11">
    <source>
        <dbReference type="SAM" id="MobiDB-lite"/>
    </source>
</evidence>
<comment type="subcellular location">
    <subcellularLocation>
        <location evidence="1">Nucleus</location>
    </subcellularLocation>
</comment>
<evidence type="ECO:0000256" key="4">
    <source>
        <dbReference type="ARBA" id="ARBA00022763"/>
    </source>
</evidence>
<dbReference type="AlphaFoldDB" id="A0ABD0JZI8"/>
<dbReference type="InterPro" id="IPR035925">
    <property type="entry name" value="BSD_dom_sf"/>
</dbReference>
<feature type="compositionally biased region" description="Polar residues" evidence="11">
    <location>
        <begin position="320"/>
        <end position="336"/>
    </location>
</feature>
<evidence type="ECO:0000256" key="5">
    <source>
        <dbReference type="ARBA" id="ARBA00023015"/>
    </source>
</evidence>
<dbReference type="SUPFAM" id="SSF50729">
    <property type="entry name" value="PH domain-like"/>
    <property type="match status" value="1"/>
</dbReference>
<evidence type="ECO:0000313" key="14">
    <source>
        <dbReference type="Proteomes" id="UP001519460"/>
    </source>
</evidence>
<dbReference type="InterPro" id="IPR005607">
    <property type="entry name" value="BSD_dom"/>
</dbReference>
<evidence type="ECO:0000256" key="6">
    <source>
        <dbReference type="ARBA" id="ARBA00023163"/>
    </source>
</evidence>
<evidence type="ECO:0000256" key="10">
    <source>
        <dbReference type="ARBA" id="ARBA00070129"/>
    </source>
</evidence>
<dbReference type="Proteomes" id="UP001519460">
    <property type="component" value="Unassembled WGS sequence"/>
</dbReference>
<evidence type="ECO:0000256" key="3">
    <source>
        <dbReference type="ARBA" id="ARBA00022737"/>
    </source>
</evidence>
<accession>A0ABD0JZI8</accession>
<dbReference type="PROSITE" id="PS50858">
    <property type="entry name" value="BSD"/>
    <property type="match status" value="2"/>
</dbReference>
<dbReference type="EMBL" id="JACVVK020000282">
    <property type="protein sequence ID" value="KAK7480439.1"/>
    <property type="molecule type" value="Genomic_DNA"/>
</dbReference>
<evidence type="ECO:0000313" key="13">
    <source>
        <dbReference type="EMBL" id="KAK7480439.1"/>
    </source>
</evidence>
<sequence>MSKSSEEVLLVVKHVRHKKTEGTLYMMGERMAWMLESKNVFSVSHLYADIKVQKISPDTKDKVQLQVVMHDGSASTFQFANPKGRSAQQADRDAIKELLQQLLPQFKRKVSSELEVKNRLLQEDPELFQLYKDLVVSQVITAEEFWASRAHKFSNSNKNDNKQTTGVSPAFLADIKPQTDGANGLKYNLTADIIESIFKTYPMVKKKHAECVPHTLSESAFWTRFFQSHYFHRDRVNISSKDIFSECAKKDEEEIQQEISQKVTNPLVDLTEIKDTAADDDYRGIMDDNRTSTNITNQSLIRRFNHHSTMVLRTCQNELPASSSFESGPVENGSSGKTEKGEGNSSGSKVSQARLHAVMEIEDLSHEKPSVGVGLKLDQMERYLQGPTPVSASRYASTADVVAAWHTVSQQIQMWAPNSSQALSSHQALSVLGELSPGGALMQGTTQQQLHHMVSQDTQNELKHNYNALCELLRHFWSCFPATTKFLEDKAIKMRATLERFQTSKLFPLQDRLNQQHFSVDLAGHMDEMLQAAFNKFDTWQARRMSRKT</sequence>
<protein>
    <recommendedName>
        <fullName evidence="10">General transcription factor IIH subunit 1</fullName>
    </recommendedName>
</protein>
<comment type="function">
    <text evidence="9">Component of the general transcription and DNA repair factor IIH (TFIIH) core complex, which is involved in general and transcription-coupled nucleotide excision repair (NER) of damaged DNA and, when complexed to CAK, in RNA transcription by RNA polymerase II. In NER, TFIIH acts by opening DNA around the lesion to allow the excision of the damaged oligonucleotide and its replacement by a new DNA fragment. In transcription, TFIIH has an essential role in transcription initiation. When the pre-initiation complex (PIC) has been established, TFIIH is required for promoter opening and promoter escape. Phosphorylation of the C-terminal tail (CTD) of the largest subunit of RNA polymerase II by the kinase module CAK controls the initiation of transcription.</text>
</comment>
<dbReference type="InterPro" id="IPR013876">
    <property type="entry name" value="TFIIH_BTF_p62_N"/>
</dbReference>
<dbReference type="CDD" id="cd13229">
    <property type="entry name" value="PH_TFIIH"/>
    <property type="match status" value="1"/>
</dbReference>
<evidence type="ECO:0000256" key="1">
    <source>
        <dbReference type="ARBA" id="ARBA00004123"/>
    </source>
</evidence>
<evidence type="ECO:0000256" key="9">
    <source>
        <dbReference type="ARBA" id="ARBA00057028"/>
    </source>
</evidence>
<reference evidence="13 14" key="1">
    <citation type="journal article" date="2023" name="Sci. Data">
        <title>Genome assembly of the Korean intertidal mud-creeper Batillaria attramentaria.</title>
        <authorList>
            <person name="Patra A.K."/>
            <person name="Ho P.T."/>
            <person name="Jun S."/>
            <person name="Lee S.J."/>
            <person name="Kim Y."/>
            <person name="Won Y.J."/>
        </authorList>
    </citation>
    <scope>NUCLEOTIDE SEQUENCE [LARGE SCALE GENOMIC DNA]</scope>
    <source>
        <strain evidence="13">Wonlab-2016</strain>
    </source>
</reference>
<proteinExistence type="inferred from homology"/>
<keyword evidence="7" id="KW-0234">DNA repair</keyword>
<dbReference type="GO" id="GO:0005634">
    <property type="term" value="C:nucleus"/>
    <property type="evidence" value="ECO:0007669"/>
    <property type="project" value="UniProtKB-SubCell"/>
</dbReference>
<dbReference type="GO" id="GO:0006281">
    <property type="term" value="P:DNA repair"/>
    <property type="evidence" value="ECO:0007669"/>
    <property type="project" value="UniProtKB-KW"/>
</dbReference>
<dbReference type="SMART" id="SM00751">
    <property type="entry name" value="BSD"/>
    <property type="match status" value="2"/>
</dbReference>
<dbReference type="Pfam" id="PF08567">
    <property type="entry name" value="PH_TFIIH"/>
    <property type="match status" value="1"/>
</dbReference>
<gene>
    <name evidence="13" type="ORF">BaRGS_00028358</name>
</gene>
<dbReference type="Gene3D" id="6.10.140.1200">
    <property type="match status" value="1"/>
</dbReference>